<dbReference type="GO" id="GO:0019843">
    <property type="term" value="F:rRNA binding"/>
    <property type="evidence" value="ECO:0007669"/>
    <property type="project" value="UniProtKB-UniRule"/>
</dbReference>
<sequence length="283" mass="29692">MLRTGLIAKKVGMTRLFMEDGRQIPVTVLALENLQVVAQRTPETNGYTAVQLGAGNAKAKRTSKAMRGHFAAAKVEPKRKVAEFRVAPENMINVGETLTANHYFEGQYVDVSGTSIGKGFAGAMKRHNFGGLRATHGVSVSHRSHGSTGQCQDPGKVFKGKKMAGHMGSARVTTQNLQVVKTDADRGVIMVKGAVPGSKGGWVTIKDAVKKPTPENVIYPAGLQSMDEEAKRLSEEAAAAAAAEEAAAAKAAAEAEQAALEAAEAEAANEAPAEDAAPEEGEK</sequence>
<keyword evidence="11" id="KW-1185">Reference proteome</keyword>
<gene>
    <name evidence="8" type="primary">rplC</name>
    <name evidence="10" type="ORF">SAMN05421665_2956</name>
</gene>
<dbReference type="Proteomes" id="UP000186997">
    <property type="component" value="Unassembled WGS sequence"/>
</dbReference>
<feature type="compositionally biased region" description="Low complexity" evidence="9">
    <location>
        <begin position="252"/>
        <end position="271"/>
    </location>
</feature>
<dbReference type="PANTHER" id="PTHR11229:SF16">
    <property type="entry name" value="LARGE RIBOSOMAL SUBUNIT PROTEIN UL3C"/>
    <property type="match status" value="1"/>
</dbReference>
<dbReference type="FunFam" id="2.40.30.10:FF:000004">
    <property type="entry name" value="50S ribosomal protein L3"/>
    <property type="match status" value="1"/>
</dbReference>
<dbReference type="Gene3D" id="3.30.160.810">
    <property type="match status" value="1"/>
</dbReference>
<evidence type="ECO:0000256" key="9">
    <source>
        <dbReference type="SAM" id="MobiDB-lite"/>
    </source>
</evidence>
<dbReference type="GO" id="GO:0006412">
    <property type="term" value="P:translation"/>
    <property type="evidence" value="ECO:0007669"/>
    <property type="project" value="UniProtKB-UniRule"/>
</dbReference>
<evidence type="ECO:0000256" key="3">
    <source>
        <dbReference type="ARBA" id="ARBA00022730"/>
    </source>
</evidence>
<keyword evidence="6 8" id="KW-0687">Ribonucleoprotein</keyword>
<dbReference type="OrthoDB" id="9806135at2"/>
<dbReference type="PANTHER" id="PTHR11229">
    <property type="entry name" value="50S RIBOSOMAL PROTEIN L3"/>
    <property type="match status" value="1"/>
</dbReference>
<dbReference type="SUPFAM" id="SSF50447">
    <property type="entry name" value="Translation proteins"/>
    <property type="match status" value="1"/>
</dbReference>
<dbReference type="InterPro" id="IPR000597">
    <property type="entry name" value="Ribosomal_uL3"/>
</dbReference>
<evidence type="ECO:0000256" key="6">
    <source>
        <dbReference type="ARBA" id="ARBA00023274"/>
    </source>
</evidence>
<evidence type="ECO:0000313" key="11">
    <source>
        <dbReference type="Proteomes" id="UP000186997"/>
    </source>
</evidence>
<dbReference type="GO" id="GO:0022625">
    <property type="term" value="C:cytosolic large ribosomal subunit"/>
    <property type="evidence" value="ECO:0007669"/>
    <property type="project" value="TreeGrafter"/>
</dbReference>
<evidence type="ECO:0000256" key="7">
    <source>
        <dbReference type="ARBA" id="ARBA00035243"/>
    </source>
</evidence>
<dbReference type="HAMAP" id="MF_01325_B">
    <property type="entry name" value="Ribosomal_uL3_B"/>
    <property type="match status" value="1"/>
</dbReference>
<proteinExistence type="inferred from homology"/>
<reference evidence="11" key="1">
    <citation type="submission" date="2017-01" db="EMBL/GenBank/DDBJ databases">
        <authorList>
            <person name="Varghese N."/>
            <person name="Submissions S."/>
        </authorList>
    </citation>
    <scope>NUCLEOTIDE SEQUENCE [LARGE SCALE GENOMIC DNA]</scope>
    <source>
        <strain evidence="11">DSM 29591</strain>
    </source>
</reference>
<dbReference type="RefSeq" id="WP_076660702.1">
    <property type="nucleotide sequence ID" value="NZ_FTPR01000003.1"/>
</dbReference>
<protein>
    <recommendedName>
        <fullName evidence="7 8">Large ribosomal subunit protein uL3</fullName>
    </recommendedName>
</protein>
<feature type="modified residue" description="N5-methylglutamine" evidence="8">
    <location>
        <position position="152"/>
    </location>
</feature>
<feature type="region of interest" description="Disordered" evidence="9">
    <location>
        <begin position="252"/>
        <end position="283"/>
    </location>
</feature>
<comment type="PTM">
    <text evidence="8">Methylated by PrmB.</text>
</comment>
<keyword evidence="2 8" id="KW-0488">Methylation</keyword>
<organism evidence="10 11">
    <name type="scientific">Yoonia rosea</name>
    <dbReference type="NCBI Taxonomy" id="287098"/>
    <lineage>
        <taxon>Bacteria</taxon>
        <taxon>Pseudomonadati</taxon>
        <taxon>Pseudomonadota</taxon>
        <taxon>Alphaproteobacteria</taxon>
        <taxon>Rhodobacterales</taxon>
        <taxon>Paracoccaceae</taxon>
        <taxon>Yoonia</taxon>
    </lineage>
</organism>
<keyword evidence="5 8" id="KW-0689">Ribosomal protein</keyword>
<dbReference type="InterPro" id="IPR019927">
    <property type="entry name" value="Ribosomal_uL3_bac/org-type"/>
</dbReference>
<dbReference type="AlphaFoldDB" id="A0A1R3XFD0"/>
<comment type="subunit">
    <text evidence="8">Part of the 50S ribosomal subunit. Forms a cluster with proteins L14 and L19.</text>
</comment>
<evidence type="ECO:0000256" key="1">
    <source>
        <dbReference type="ARBA" id="ARBA00006540"/>
    </source>
</evidence>
<dbReference type="FunFam" id="3.30.160.810:FF:000001">
    <property type="entry name" value="50S ribosomal protein L3"/>
    <property type="match status" value="1"/>
</dbReference>
<dbReference type="Gene3D" id="2.40.30.10">
    <property type="entry name" value="Translation factors"/>
    <property type="match status" value="1"/>
</dbReference>
<accession>A0A1R3XFD0</accession>
<comment type="similarity">
    <text evidence="1 8">Belongs to the universal ribosomal protein uL3 family.</text>
</comment>
<feature type="compositionally biased region" description="Acidic residues" evidence="9">
    <location>
        <begin position="272"/>
        <end position="283"/>
    </location>
</feature>
<dbReference type="Pfam" id="PF00297">
    <property type="entry name" value="Ribosomal_L3"/>
    <property type="match status" value="1"/>
</dbReference>
<dbReference type="NCBIfam" id="TIGR03625">
    <property type="entry name" value="L3_bact"/>
    <property type="match status" value="1"/>
</dbReference>
<evidence type="ECO:0000313" key="10">
    <source>
        <dbReference type="EMBL" id="SIT90020.1"/>
    </source>
</evidence>
<dbReference type="EMBL" id="FTPR01000003">
    <property type="protein sequence ID" value="SIT90020.1"/>
    <property type="molecule type" value="Genomic_DNA"/>
</dbReference>
<dbReference type="STRING" id="287098.SAMN05421665_2956"/>
<dbReference type="GO" id="GO:0003735">
    <property type="term" value="F:structural constituent of ribosome"/>
    <property type="evidence" value="ECO:0007669"/>
    <property type="project" value="UniProtKB-UniRule"/>
</dbReference>
<dbReference type="InterPro" id="IPR009000">
    <property type="entry name" value="Transl_B-barrel_sf"/>
</dbReference>
<name>A0A1R3XFD0_9RHOB</name>
<evidence type="ECO:0000256" key="2">
    <source>
        <dbReference type="ARBA" id="ARBA00022481"/>
    </source>
</evidence>
<evidence type="ECO:0000256" key="4">
    <source>
        <dbReference type="ARBA" id="ARBA00022884"/>
    </source>
</evidence>
<comment type="function">
    <text evidence="8">One of the primary rRNA binding proteins, it binds directly near the 3'-end of the 23S rRNA, where it nucleates assembly of the 50S subunit.</text>
</comment>
<evidence type="ECO:0000256" key="8">
    <source>
        <dbReference type="HAMAP-Rule" id="MF_01325"/>
    </source>
</evidence>
<evidence type="ECO:0000256" key="5">
    <source>
        <dbReference type="ARBA" id="ARBA00022980"/>
    </source>
</evidence>
<keyword evidence="4 8" id="KW-0694">RNA-binding</keyword>
<keyword evidence="3 8" id="KW-0699">rRNA-binding</keyword>